<gene>
    <name evidence="2" type="ORF">GU90_16250</name>
</gene>
<dbReference type="InterPro" id="IPR000073">
    <property type="entry name" value="AB_hydrolase_1"/>
</dbReference>
<keyword evidence="2" id="KW-0378">Hydrolase</keyword>
<sequence length="329" mass="36095">MAHPAQSARWTELTRVPLAVDQVRASGPVPAPPDGEHVRLVTKWGQMRLHLRETPSDAPGRAVLLHGLAGSSTNWADLSRLLVPHLSSTALDLPGFGLSEPVEGFSFSPREHAHVVIRYLDEHTDEPVHLAGNSFGGAVAVEVAASRPDLVASLTLISPAVPDLRPDPRRLSDPRLGLTVLPLIGPRIRRRLAGMTPEERAQRLLHLCFADPSLAPPHRLAQVAEEIRQVAALPWSGTAEERTLVQLLRHWLAPPNQSLWSLLQRVPVRSLVIWGEADRVVSVRKAVRTARALPRGKLLVLPRTGHVAQIERPRIVAAAMIGMIKEDTW</sequence>
<dbReference type="EMBL" id="JNVU01000039">
    <property type="protein sequence ID" value="KEI43318.1"/>
    <property type="molecule type" value="Genomic_DNA"/>
</dbReference>
<dbReference type="PANTHER" id="PTHR43798">
    <property type="entry name" value="MONOACYLGLYCEROL LIPASE"/>
    <property type="match status" value="1"/>
</dbReference>
<dbReference type="OrthoDB" id="9801162at2"/>
<dbReference type="Proteomes" id="UP000031419">
    <property type="component" value="Unassembled WGS sequence"/>
</dbReference>
<protein>
    <submittedName>
        <fullName evidence="2">Hydrolase</fullName>
    </submittedName>
</protein>
<dbReference type="InterPro" id="IPR029058">
    <property type="entry name" value="AB_hydrolase_fold"/>
</dbReference>
<dbReference type="Pfam" id="PF12697">
    <property type="entry name" value="Abhydrolase_6"/>
    <property type="match status" value="1"/>
</dbReference>
<accession>A0A073AU55</accession>
<comment type="caution">
    <text evidence="2">The sequence shown here is derived from an EMBL/GenBank/DDBJ whole genome shotgun (WGS) entry which is preliminary data.</text>
</comment>
<dbReference type="Gene3D" id="3.40.50.1820">
    <property type="entry name" value="alpha/beta hydrolase"/>
    <property type="match status" value="1"/>
</dbReference>
<evidence type="ECO:0000313" key="3">
    <source>
        <dbReference type="Proteomes" id="UP000031419"/>
    </source>
</evidence>
<dbReference type="eggNOG" id="COG2267">
    <property type="taxonomic scope" value="Bacteria"/>
</dbReference>
<reference evidence="2 3" key="1">
    <citation type="submission" date="2014-06" db="EMBL/GenBank/DDBJ databases">
        <title>Saccharopolyspora rectivirgula DSM-43113 Genome sequencing.</title>
        <authorList>
            <person name="Barrera C."/>
            <person name="Millon L."/>
            <person name="Rognon B."/>
            <person name="Zaugg C."/>
            <person name="Monod M."/>
        </authorList>
    </citation>
    <scope>NUCLEOTIDE SEQUENCE [LARGE SCALE GENOMIC DNA]</scope>
    <source>
        <strain evidence="2 3">DSM 43113</strain>
    </source>
</reference>
<evidence type="ECO:0000313" key="2">
    <source>
        <dbReference type="EMBL" id="KEI43318.1"/>
    </source>
</evidence>
<dbReference type="GO" id="GO:0016787">
    <property type="term" value="F:hydrolase activity"/>
    <property type="evidence" value="ECO:0007669"/>
    <property type="project" value="UniProtKB-KW"/>
</dbReference>
<dbReference type="InterPro" id="IPR050266">
    <property type="entry name" value="AB_hydrolase_sf"/>
</dbReference>
<organism evidence="2 3">
    <name type="scientific">Saccharopolyspora rectivirgula</name>
    <dbReference type="NCBI Taxonomy" id="28042"/>
    <lineage>
        <taxon>Bacteria</taxon>
        <taxon>Bacillati</taxon>
        <taxon>Actinomycetota</taxon>
        <taxon>Actinomycetes</taxon>
        <taxon>Pseudonocardiales</taxon>
        <taxon>Pseudonocardiaceae</taxon>
        <taxon>Saccharopolyspora</taxon>
    </lineage>
</organism>
<dbReference type="SUPFAM" id="SSF53474">
    <property type="entry name" value="alpha/beta-Hydrolases"/>
    <property type="match status" value="1"/>
</dbReference>
<dbReference type="AlphaFoldDB" id="A0A073AU55"/>
<dbReference type="PRINTS" id="PR00111">
    <property type="entry name" value="ABHYDROLASE"/>
</dbReference>
<feature type="domain" description="AB hydrolase-1" evidence="1">
    <location>
        <begin position="63"/>
        <end position="319"/>
    </location>
</feature>
<dbReference type="STRING" id="28042.GU90_16250"/>
<dbReference type="RefSeq" id="WP_029719526.1">
    <property type="nucleotide sequence ID" value="NZ_JAJUIW010000007.1"/>
</dbReference>
<proteinExistence type="predicted"/>
<evidence type="ECO:0000259" key="1">
    <source>
        <dbReference type="Pfam" id="PF12697"/>
    </source>
</evidence>
<keyword evidence="3" id="KW-1185">Reference proteome</keyword>
<name>A0A073AU55_9PSEU</name>
<dbReference type="PANTHER" id="PTHR43798:SF33">
    <property type="entry name" value="HYDROLASE, PUTATIVE (AFU_ORTHOLOGUE AFUA_2G14860)-RELATED"/>
    <property type="match status" value="1"/>
</dbReference>
<dbReference type="GO" id="GO:0016020">
    <property type="term" value="C:membrane"/>
    <property type="evidence" value="ECO:0007669"/>
    <property type="project" value="TreeGrafter"/>
</dbReference>